<evidence type="ECO:0000313" key="1">
    <source>
        <dbReference type="EMBL" id="KOF90884.1"/>
    </source>
</evidence>
<protein>
    <submittedName>
        <fullName evidence="1">Uncharacterized protein</fullName>
    </submittedName>
</protein>
<sequence>MRKGRLRQAIWPYVERFTKVKKHRFRWFGHVIHSSGMVKTILQGTVKGDRCRGRLRKRWEDNICE</sequence>
<proteinExistence type="predicted"/>
<gene>
    <name evidence="1" type="ORF">OCBIM_22010227mg</name>
</gene>
<dbReference type="EMBL" id="KQ417658">
    <property type="protein sequence ID" value="KOF90884.1"/>
    <property type="molecule type" value="Genomic_DNA"/>
</dbReference>
<name>A0A0L8HNX1_OCTBM</name>
<dbReference type="AlphaFoldDB" id="A0A0L8HNX1"/>
<reference evidence="1" key="1">
    <citation type="submission" date="2015-07" db="EMBL/GenBank/DDBJ databases">
        <title>MeaNS - Measles Nucleotide Surveillance Program.</title>
        <authorList>
            <person name="Tran T."/>
            <person name="Druce J."/>
        </authorList>
    </citation>
    <scope>NUCLEOTIDE SEQUENCE</scope>
    <source>
        <strain evidence="1">UCB-OBI-ISO-001</strain>
        <tissue evidence="1">Gonad</tissue>
    </source>
</reference>
<accession>A0A0L8HNX1</accession>
<organism evidence="1">
    <name type="scientific">Octopus bimaculoides</name>
    <name type="common">California two-spotted octopus</name>
    <dbReference type="NCBI Taxonomy" id="37653"/>
    <lineage>
        <taxon>Eukaryota</taxon>
        <taxon>Metazoa</taxon>
        <taxon>Spiralia</taxon>
        <taxon>Lophotrochozoa</taxon>
        <taxon>Mollusca</taxon>
        <taxon>Cephalopoda</taxon>
        <taxon>Coleoidea</taxon>
        <taxon>Octopodiformes</taxon>
        <taxon>Octopoda</taxon>
        <taxon>Incirrata</taxon>
        <taxon>Octopodidae</taxon>
        <taxon>Octopus</taxon>
    </lineage>
</organism>